<dbReference type="Proteomes" id="UP001323405">
    <property type="component" value="Unassembled WGS sequence"/>
</dbReference>
<keyword evidence="2" id="KW-1133">Transmembrane helix</keyword>
<evidence type="ECO:0000313" key="3">
    <source>
        <dbReference type="EMBL" id="KAK4653542.1"/>
    </source>
</evidence>
<accession>A0ABR0GD17</accession>
<evidence type="ECO:0000256" key="2">
    <source>
        <dbReference type="SAM" id="Phobius"/>
    </source>
</evidence>
<gene>
    <name evidence="3" type="ORF">QC762_507845</name>
</gene>
<feature type="compositionally biased region" description="Polar residues" evidence="1">
    <location>
        <begin position="328"/>
        <end position="338"/>
    </location>
</feature>
<sequence>MHNTSTGHRTVRYEPPEIFTDLEGKPGQQTKVRSRLYNIWALSCIILEFLIWLLYGWQELAEFHQKIRDKQRVPSPFYEENTVEHGKRKAKVHGRVVEWMGKLSLHPLCQEGTAMRDMLELVRTRLLVVRLPVNLGRLGDGPTPDSVRLPRRNTIENMREARETSQQGVSPPIPAAPTFADEPISHEETREAVVVPDIVVDAAENKENSAQTSVKQGDPEQHLCRAKAFEVTEKLQVILDHKDESYWLPSHSSPQSIAVQPPDPLSQGNEREASDAYETFSSIGSSTIDSTATRAFDSGTSTHVDSGQSTGSPTSKEGRDAKLLAPQVPQNVSLAERP</sequence>
<protein>
    <submittedName>
        <fullName evidence="3">Uncharacterized protein</fullName>
    </submittedName>
</protein>
<keyword evidence="2" id="KW-0812">Transmembrane</keyword>
<dbReference type="GeneID" id="87911104"/>
<name>A0ABR0GD17_9PEZI</name>
<dbReference type="EMBL" id="JAFFHA010000007">
    <property type="protein sequence ID" value="KAK4653542.1"/>
    <property type="molecule type" value="Genomic_DNA"/>
</dbReference>
<evidence type="ECO:0000313" key="4">
    <source>
        <dbReference type="Proteomes" id="UP001323405"/>
    </source>
</evidence>
<reference evidence="3 4" key="1">
    <citation type="journal article" date="2023" name="bioRxiv">
        <title>High-quality genome assemblies of four members of thePodospora anserinaspecies complex.</title>
        <authorList>
            <person name="Ament-Velasquez S.L."/>
            <person name="Vogan A.A."/>
            <person name="Wallerman O."/>
            <person name="Hartmann F."/>
            <person name="Gautier V."/>
            <person name="Silar P."/>
            <person name="Giraud T."/>
            <person name="Johannesson H."/>
        </authorList>
    </citation>
    <scope>NUCLEOTIDE SEQUENCE [LARGE SCALE GENOMIC DNA]</scope>
    <source>
        <strain evidence="3 4">CBS 415.72m</strain>
    </source>
</reference>
<evidence type="ECO:0000256" key="1">
    <source>
        <dbReference type="SAM" id="MobiDB-lite"/>
    </source>
</evidence>
<comment type="caution">
    <text evidence="3">The sequence shown here is derived from an EMBL/GenBank/DDBJ whole genome shotgun (WGS) entry which is preliminary data.</text>
</comment>
<proteinExistence type="predicted"/>
<dbReference type="RefSeq" id="XP_062742517.1">
    <property type="nucleotide sequence ID" value="XM_062891197.1"/>
</dbReference>
<organism evidence="3 4">
    <name type="scientific">Podospora pseudocomata</name>
    <dbReference type="NCBI Taxonomy" id="2093779"/>
    <lineage>
        <taxon>Eukaryota</taxon>
        <taxon>Fungi</taxon>
        <taxon>Dikarya</taxon>
        <taxon>Ascomycota</taxon>
        <taxon>Pezizomycotina</taxon>
        <taxon>Sordariomycetes</taxon>
        <taxon>Sordariomycetidae</taxon>
        <taxon>Sordariales</taxon>
        <taxon>Podosporaceae</taxon>
        <taxon>Podospora</taxon>
    </lineage>
</organism>
<feature type="compositionally biased region" description="Polar residues" evidence="1">
    <location>
        <begin position="279"/>
        <end position="315"/>
    </location>
</feature>
<feature type="transmembrane region" description="Helical" evidence="2">
    <location>
        <begin position="36"/>
        <end position="57"/>
    </location>
</feature>
<feature type="region of interest" description="Disordered" evidence="1">
    <location>
        <begin position="249"/>
        <end position="338"/>
    </location>
</feature>
<keyword evidence="4" id="KW-1185">Reference proteome</keyword>
<keyword evidence="2" id="KW-0472">Membrane</keyword>